<dbReference type="PANTHER" id="PTHR40037:SF1">
    <property type="entry name" value="PHOSPHOESTERASE SAOUHSC_00951-RELATED"/>
    <property type="match status" value="1"/>
</dbReference>
<dbReference type="PANTHER" id="PTHR40037">
    <property type="entry name" value="PHOSPHOESTERASE YJCG-RELATED"/>
    <property type="match status" value="1"/>
</dbReference>
<dbReference type="RefSeq" id="WP_179238869.1">
    <property type="nucleotide sequence ID" value="NZ_JACBNQ010000018.1"/>
</dbReference>
<dbReference type="Proteomes" id="UP000611629">
    <property type="component" value="Unassembled WGS sequence"/>
</dbReference>
<organism evidence="1 2">
    <name type="scientific">Sedimentibacter hydroxybenzoicus DSM 7310</name>
    <dbReference type="NCBI Taxonomy" id="1123245"/>
    <lineage>
        <taxon>Bacteria</taxon>
        <taxon>Bacillati</taxon>
        <taxon>Bacillota</taxon>
        <taxon>Tissierellia</taxon>
        <taxon>Sedimentibacter</taxon>
    </lineage>
</organism>
<keyword evidence="1" id="KW-0436">Ligase</keyword>
<dbReference type="SUPFAM" id="SSF55144">
    <property type="entry name" value="LigT-like"/>
    <property type="match status" value="1"/>
</dbReference>
<comment type="caution">
    <text evidence="1">The sequence shown here is derived from an EMBL/GenBank/DDBJ whole genome shotgun (WGS) entry which is preliminary data.</text>
</comment>
<dbReference type="Pfam" id="PF13563">
    <property type="entry name" value="2_5_RNA_ligase2"/>
    <property type="match status" value="1"/>
</dbReference>
<dbReference type="InterPro" id="IPR050580">
    <property type="entry name" value="2H_phosphoesterase_YjcG-like"/>
</dbReference>
<dbReference type="AlphaFoldDB" id="A0A974BLA4"/>
<keyword evidence="2" id="KW-1185">Reference proteome</keyword>
<dbReference type="EMBL" id="JACBNQ010000018">
    <property type="protein sequence ID" value="NYB75162.1"/>
    <property type="molecule type" value="Genomic_DNA"/>
</dbReference>
<evidence type="ECO:0000313" key="2">
    <source>
        <dbReference type="Proteomes" id="UP000611629"/>
    </source>
</evidence>
<protein>
    <submittedName>
        <fullName evidence="1">2'-5' RNA ligase family protein</fullName>
    </submittedName>
</protein>
<reference evidence="1" key="1">
    <citation type="submission" date="2020-07" db="EMBL/GenBank/DDBJ databases">
        <title>Genomic analysis of a strain of Sedimentibacter Hydroxybenzoicus DSM7310.</title>
        <authorList>
            <person name="Ma S."/>
        </authorList>
    </citation>
    <scope>NUCLEOTIDE SEQUENCE</scope>
    <source>
        <strain evidence="1">DSM 7310</strain>
    </source>
</reference>
<name>A0A974BLA4_SEDHY</name>
<proteinExistence type="predicted"/>
<dbReference type="GO" id="GO:0016874">
    <property type="term" value="F:ligase activity"/>
    <property type="evidence" value="ECO:0007669"/>
    <property type="project" value="UniProtKB-KW"/>
</dbReference>
<dbReference type="InterPro" id="IPR009097">
    <property type="entry name" value="Cyclic_Pdiesterase"/>
</dbReference>
<gene>
    <name evidence="1" type="ORF">HZF24_13520</name>
</gene>
<accession>A0A974BLA4</accession>
<evidence type="ECO:0000313" key="1">
    <source>
        <dbReference type="EMBL" id="NYB75162.1"/>
    </source>
</evidence>
<dbReference type="Gene3D" id="3.90.1140.10">
    <property type="entry name" value="Cyclic phosphodiesterase"/>
    <property type="match status" value="1"/>
</dbReference>
<sequence length="168" mass="19878">MKYFIGAPIPNLYKNKIEMLRAEFRFLTTEPHITIAPPPALPDEDSFVADLIEVCKNTEPFKIKLDKLGQFGNRVLYINVYSKELINLYENIFKKLKLVKEKRGYTPHLTIVKQRPKRPIDIETVKKRAEIKLTSYPEYTLKSIVVYHQPKEKFIYIPYMEIPFNNEQ</sequence>